<evidence type="ECO:0000313" key="8">
    <source>
        <dbReference type="Proteomes" id="UP000010472"/>
    </source>
</evidence>
<reference evidence="7 8" key="1">
    <citation type="submission" date="2012-06" db="EMBL/GenBank/DDBJ databases">
        <title>Finished chromosome of genome of Crinalium epipsammum PCC 9333.</title>
        <authorList>
            <consortium name="US DOE Joint Genome Institute"/>
            <person name="Gugger M."/>
            <person name="Coursin T."/>
            <person name="Rippka R."/>
            <person name="Tandeau De Marsac N."/>
            <person name="Huntemann M."/>
            <person name="Wei C.-L."/>
            <person name="Han J."/>
            <person name="Detter J.C."/>
            <person name="Han C."/>
            <person name="Tapia R."/>
            <person name="Davenport K."/>
            <person name="Daligault H."/>
            <person name="Erkkila T."/>
            <person name="Gu W."/>
            <person name="Munk A.C.C."/>
            <person name="Teshima H."/>
            <person name="Xu Y."/>
            <person name="Chain P."/>
            <person name="Chen A."/>
            <person name="Krypides N."/>
            <person name="Mavromatis K."/>
            <person name="Markowitz V."/>
            <person name="Szeto E."/>
            <person name="Ivanova N."/>
            <person name="Mikhailova N."/>
            <person name="Ovchinnikova G."/>
            <person name="Pagani I."/>
            <person name="Pati A."/>
            <person name="Goodwin L."/>
            <person name="Peters L."/>
            <person name="Pitluck S."/>
            <person name="Woyke T."/>
            <person name="Kerfeld C."/>
        </authorList>
    </citation>
    <scope>NUCLEOTIDE SEQUENCE [LARGE SCALE GENOMIC DNA]</scope>
    <source>
        <strain evidence="7 8">PCC 9333</strain>
    </source>
</reference>
<dbReference type="eggNOG" id="COG0672">
    <property type="taxonomic scope" value="Bacteria"/>
</dbReference>
<dbReference type="STRING" id="1173022.Cri9333_4289"/>
<feature type="transmembrane region" description="Helical" evidence="6">
    <location>
        <begin position="315"/>
        <end position="334"/>
    </location>
</feature>
<proteinExistence type="inferred from homology"/>
<comment type="similarity">
    <text evidence="2">Belongs to the oxidase-dependent Fe transporter (OFeT) (TC 9.A.10.1) family.</text>
</comment>
<dbReference type="AlphaFoldDB" id="K9W4G5"/>
<keyword evidence="4 6" id="KW-1133">Transmembrane helix</keyword>
<feature type="transmembrane region" description="Helical" evidence="6">
    <location>
        <begin position="12"/>
        <end position="33"/>
    </location>
</feature>
<evidence type="ECO:0000256" key="1">
    <source>
        <dbReference type="ARBA" id="ARBA00004141"/>
    </source>
</evidence>
<accession>K9W4G5</accession>
<dbReference type="GO" id="GO:0015093">
    <property type="term" value="F:ferrous iron transmembrane transporter activity"/>
    <property type="evidence" value="ECO:0007669"/>
    <property type="project" value="TreeGrafter"/>
</dbReference>
<keyword evidence="8" id="KW-1185">Reference proteome</keyword>
<evidence type="ECO:0000256" key="3">
    <source>
        <dbReference type="ARBA" id="ARBA00022692"/>
    </source>
</evidence>
<dbReference type="RefSeq" id="WP_015205170.1">
    <property type="nucleotide sequence ID" value="NC_019753.1"/>
</dbReference>
<gene>
    <name evidence="7" type="ORF">Cri9333_4289</name>
</gene>
<dbReference type="PANTHER" id="PTHR31632">
    <property type="entry name" value="IRON TRANSPORTER FTH1"/>
    <property type="match status" value="1"/>
</dbReference>
<evidence type="ECO:0000256" key="4">
    <source>
        <dbReference type="ARBA" id="ARBA00022989"/>
    </source>
</evidence>
<evidence type="ECO:0000256" key="5">
    <source>
        <dbReference type="ARBA" id="ARBA00023136"/>
    </source>
</evidence>
<feature type="transmembrane region" description="Helical" evidence="6">
    <location>
        <begin position="466"/>
        <end position="491"/>
    </location>
</feature>
<dbReference type="Proteomes" id="UP000010472">
    <property type="component" value="Chromosome"/>
</dbReference>
<sequence>MTYLKRLHLHRWQRLLALFLSMMIFVIAVPIYASNTPQQDLNQLNFYVDRSLSKAQAKDYKASQAAYEKFQQKWLKVEDRVKKVSPQAEQDIEKQISEVKVAFSTKPPNQAKLVAAIKNLNATNNKFINGGFKSNQPTKAIVNQDQRSLAYSIERLNRAEVALNKKDLATAVSQMKSFKTEWLDVKGIVATKSPDAYFAIENNIIRSYGFLTSKPVDITGARSAIASLKKDLQPFATEPLKYNTSDATLILLTEKLETLLVLVALLGFLKKSGNANKIYSLGLGASAGLAAAMIAAVVIEIFFSNAGGNIYRELLQGITGLAAAVMLFYTSFWLHMKSSIITGQEDIQDKINTIATNSGLFFGMLAFLAVFKEGAETTLSYINISWSMSSNDLLTGLGFGLLSLIAIAALILVVGLRLPTKLFFPLTSLLIFYLGFKFVGSGIHALQVADILPVSPANFLPVFNALSLYSTWETTLSQLVLIAIAIAVVMYTRFQNNRVTKEIPSEQQTVSENS</sequence>
<organism evidence="7 8">
    <name type="scientific">Crinalium epipsammum PCC 9333</name>
    <dbReference type="NCBI Taxonomy" id="1173022"/>
    <lineage>
        <taxon>Bacteria</taxon>
        <taxon>Bacillati</taxon>
        <taxon>Cyanobacteriota</taxon>
        <taxon>Cyanophyceae</taxon>
        <taxon>Gomontiellales</taxon>
        <taxon>Gomontiellaceae</taxon>
        <taxon>Crinalium</taxon>
    </lineage>
</organism>
<feature type="transmembrane region" description="Helical" evidence="6">
    <location>
        <begin position="281"/>
        <end position="303"/>
    </location>
</feature>
<dbReference type="HOGENOM" id="CLU_023979_0_0_3"/>
<feature type="transmembrane region" description="Helical" evidence="6">
    <location>
        <begin position="249"/>
        <end position="269"/>
    </location>
</feature>
<dbReference type="OrthoDB" id="8215804at2"/>
<comment type="subcellular location">
    <subcellularLocation>
        <location evidence="1">Membrane</location>
        <topology evidence="1">Multi-pass membrane protein</topology>
    </subcellularLocation>
</comment>
<feature type="transmembrane region" description="Helical" evidence="6">
    <location>
        <begin position="423"/>
        <end position="446"/>
    </location>
</feature>
<keyword evidence="3 6" id="KW-0812">Transmembrane</keyword>
<evidence type="ECO:0000256" key="6">
    <source>
        <dbReference type="SAM" id="Phobius"/>
    </source>
</evidence>
<dbReference type="PANTHER" id="PTHR31632:SF2">
    <property type="entry name" value="PLASMA MEMBRANE IRON PERMEASE"/>
    <property type="match status" value="1"/>
</dbReference>
<feature type="transmembrane region" description="Helical" evidence="6">
    <location>
        <begin position="393"/>
        <end position="416"/>
    </location>
</feature>
<keyword evidence="5 6" id="KW-0472">Membrane</keyword>
<name>K9W4G5_9CYAN</name>
<dbReference type="KEGG" id="cep:Cri9333_4289"/>
<protein>
    <submittedName>
        <fullName evidence="7">Iron permease, FTR1 family</fullName>
    </submittedName>
</protein>
<dbReference type="Pfam" id="PF03239">
    <property type="entry name" value="FTR1"/>
    <property type="match status" value="1"/>
</dbReference>
<feature type="transmembrane region" description="Helical" evidence="6">
    <location>
        <begin position="354"/>
        <end position="371"/>
    </location>
</feature>
<dbReference type="EMBL" id="CP003620">
    <property type="protein sequence ID" value="AFZ15076.1"/>
    <property type="molecule type" value="Genomic_DNA"/>
</dbReference>
<evidence type="ECO:0000256" key="2">
    <source>
        <dbReference type="ARBA" id="ARBA00008333"/>
    </source>
</evidence>
<dbReference type="InterPro" id="IPR004923">
    <property type="entry name" value="FTR1/Fip1/EfeU"/>
</dbReference>
<dbReference type="GO" id="GO:0033573">
    <property type="term" value="C:high-affinity iron permease complex"/>
    <property type="evidence" value="ECO:0007669"/>
    <property type="project" value="InterPro"/>
</dbReference>
<evidence type="ECO:0000313" key="7">
    <source>
        <dbReference type="EMBL" id="AFZ15076.1"/>
    </source>
</evidence>